<accession>W9GDJ0</accession>
<keyword evidence="2" id="KW-0812">Transmembrane</keyword>
<evidence type="ECO:0000256" key="1">
    <source>
        <dbReference type="SAM" id="MobiDB-lite"/>
    </source>
</evidence>
<evidence type="ECO:0000313" key="3">
    <source>
        <dbReference type="EMBL" id="EWT04276.1"/>
    </source>
</evidence>
<feature type="transmembrane region" description="Helical" evidence="2">
    <location>
        <begin position="318"/>
        <end position="348"/>
    </location>
</feature>
<dbReference type="EMBL" id="AWQS01000281">
    <property type="protein sequence ID" value="EWT04276.1"/>
    <property type="molecule type" value="Genomic_DNA"/>
</dbReference>
<evidence type="ECO:0000313" key="4">
    <source>
        <dbReference type="Proteomes" id="UP000019494"/>
    </source>
</evidence>
<dbReference type="RefSeq" id="WP_051518828.1">
    <property type="nucleotide sequence ID" value="NZ_AWQS01000281.1"/>
</dbReference>
<dbReference type="OrthoDB" id="156718at2"/>
<dbReference type="AlphaFoldDB" id="W9GDJ0"/>
<name>W9GDJ0_9MICO</name>
<dbReference type="Proteomes" id="UP000019494">
    <property type="component" value="Unassembled WGS sequence"/>
</dbReference>
<feature type="compositionally biased region" description="Pro residues" evidence="1">
    <location>
        <begin position="276"/>
        <end position="296"/>
    </location>
</feature>
<comment type="caution">
    <text evidence="3">The sequence shown here is derived from an EMBL/GenBank/DDBJ whole genome shotgun (WGS) entry which is preliminary data.</text>
</comment>
<evidence type="ECO:0000256" key="2">
    <source>
        <dbReference type="SAM" id="Phobius"/>
    </source>
</evidence>
<feature type="transmembrane region" description="Helical" evidence="2">
    <location>
        <begin position="190"/>
        <end position="216"/>
    </location>
</feature>
<feature type="transmembrane region" description="Helical" evidence="2">
    <location>
        <begin position="6"/>
        <end position="34"/>
    </location>
</feature>
<organism evidence="3 4">
    <name type="scientific">Intrasporangium chromatireducens Q5-1</name>
    <dbReference type="NCBI Taxonomy" id="584657"/>
    <lineage>
        <taxon>Bacteria</taxon>
        <taxon>Bacillati</taxon>
        <taxon>Actinomycetota</taxon>
        <taxon>Actinomycetes</taxon>
        <taxon>Micrococcales</taxon>
        <taxon>Intrasporangiaceae</taxon>
        <taxon>Intrasporangium</taxon>
    </lineage>
</organism>
<feature type="region of interest" description="Disordered" evidence="1">
    <location>
        <begin position="223"/>
        <end position="302"/>
    </location>
</feature>
<feature type="transmembrane region" description="Helical" evidence="2">
    <location>
        <begin position="416"/>
        <end position="437"/>
    </location>
</feature>
<dbReference type="PATRIC" id="fig|584657.3.peg.3850"/>
<keyword evidence="2" id="KW-0472">Membrane</keyword>
<keyword evidence="4" id="KW-1185">Reference proteome</keyword>
<keyword evidence="2" id="KW-1133">Transmembrane helix</keyword>
<feature type="transmembrane region" description="Helical" evidence="2">
    <location>
        <begin position="449"/>
        <end position="468"/>
    </location>
</feature>
<dbReference type="Pfam" id="PF14333">
    <property type="entry name" value="DUF4389"/>
    <property type="match status" value="2"/>
</dbReference>
<gene>
    <name evidence="3" type="ORF">N864_14840</name>
</gene>
<feature type="compositionally biased region" description="Pro residues" evidence="1">
    <location>
        <begin position="248"/>
        <end position="263"/>
    </location>
</feature>
<feature type="compositionally biased region" description="Low complexity" evidence="1">
    <location>
        <begin position="264"/>
        <end position="275"/>
    </location>
</feature>
<feature type="compositionally biased region" description="Low complexity" evidence="1">
    <location>
        <begin position="235"/>
        <end position="247"/>
    </location>
</feature>
<protein>
    <submittedName>
        <fullName evidence="3">Membrane protein</fullName>
    </submittedName>
</protein>
<sequence>MKTRHIVAIVIGCLLILPGIGLLFGGGAVGVAGLAARDNGGWMSVDMSRLESSGVAVTADDNMLRVEGPAGPVNWFGLQARVTARSLDGKPVFVGVAPQDSVRSYLATAAYDRVLSVDRYGVATYSHAPGSGSVAPPANQTFWDRSVNGAGTQDLAWTLQTGQWAVAVMNADGSPGVAVAATAGVRVGSIWAIALSLIGVGLVLIGTGAALVIVGARGRQATQLPPPPYGGTPVGQGPDQPLGQPLGQQPPPPAGPPLPPPTGEPVAGPAGQPVPAGAPPVPPDRVPPDRVPPTPDDPVRLDAELQPGLSRGLWLVKWIAAIPHVLILTALWAAFGVLTVIAWFAILFTGRYPRGIFEFNVGVLRWTWRVSYYAFSGGLGTDEYPPFSLDPQPGDRAQLDIAYPEHLSRGLIFVKWLLLLPHWIFVALVVGTSSTWTHVSEATRTTTEFQWPGLLGVLVGIAALILLFTGSYPRPLFDLVIGLDRWTYRVVAYGALMTDVYPPFRLDQGGHAPVTTLRARMT</sequence>
<reference evidence="4" key="1">
    <citation type="submission" date="2013-08" db="EMBL/GenBank/DDBJ databases">
        <title>Intrasporangium oryzae NRRL B-24470.</title>
        <authorList>
            <person name="Liu H."/>
            <person name="Wang G."/>
        </authorList>
    </citation>
    <scope>NUCLEOTIDE SEQUENCE [LARGE SCALE GENOMIC DNA]</scope>
    <source>
        <strain evidence="4">Q5-1</strain>
    </source>
</reference>
<proteinExistence type="predicted"/>
<dbReference type="InterPro" id="IPR025498">
    <property type="entry name" value="DUF4389"/>
</dbReference>